<organism evidence="10 11">
    <name type="scientific">Candidatus Thiothrix phosphatis</name>
    <dbReference type="NCBI Taxonomy" id="3112415"/>
    <lineage>
        <taxon>Bacteria</taxon>
        <taxon>Pseudomonadati</taxon>
        <taxon>Pseudomonadota</taxon>
        <taxon>Gammaproteobacteria</taxon>
        <taxon>Thiotrichales</taxon>
        <taxon>Thiotrichaceae</taxon>
        <taxon>Thiothrix</taxon>
    </lineage>
</organism>
<evidence type="ECO:0000256" key="2">
    <source>
        <dbReference type="ARBA" id="ARBA00006745"/>
    </source>
</evidence>
<dbReference type="EMBL" id="JAYMYJ010000152">
    <property type="protein sequence ID" value="MEB4593236.1"/>
    <property type="molecule type" value="Genomic_DNA"/>
</dbReference>
<dbReference type="InterPro" id="IPR006680">
    <property type="entry name" value="Amidohydro-rel"/>
</dbReference>
<dbReference type="Gene3D" id="3.20.20.140">
    <property type="entry name" value="Metal-dependent hydrolases"/>
    <property type="match status" value="1"/>
</dbReference>
<dbReference type="InterPro" id="IPR032466">
    <property type="entry name" value="Metal_Hydrolase"/>
</dbReference>
<dbReference type="CDD" id="cd01303">
    <property type="entry name" value="GDEase"/>
    <property type="match status" value="1"/>
</dbReference>
<dbReference type="EC" id="3.5.4.3" evidence="3 7"/>
<dbReference type="Gene3D" id="2.30.40.10">
    <property type="entry name" value="Urease, subunit C, domain 1"/>
    <property type="match status" value="1"/>
</dbReference>
<proteinExistence type="inferred from homology"/>
<protein>
    <recommendedName>
        <fullName evidence="3 7">Guanine deaminase</fullName>
        <shortName evidence="8">Guanase</shortName>
        <ecNumber evidence="3 7">3.5.4.3</ecNumber>
    </recommendedName>
    <alternativeName>
        <fullName evidence="8">Guanine aminohydrolase</fullName>
    </alternativeName>
</protein>
<evidence type="ECO:0000259" key="9">
    <source>
        <dbReference type="Pfam" id="PF01979"/>
    </source>
</evidence>
<dbReference type="NCBIfam" id="TIGR02967">
    <property type="entry name" value="guan_deamin"/>
    <property type="match status" value="1"/>
</dbReference>
<dbReference type="InterPro" id="IPR011059">
    <property type="entry name" value="Metal-dep_hydrolase_composite"/>
</dbReference>
<keyword evidence="6 8" id="KW-0862">Zinc</keyword>
<reference evidence="11" key="1">
    <citation type="submission" date="2023-07" db="EMBL/GenBank/DDBJ databases">
        <title>The carbon used by Thiothrix.</title>
        <authorList>
            <person name="Chen L."/>
        </authorList>
    </citation>
    <scope>NUCLEOTIDE SEQUENCE [LARGE SCALE GENOMIC DNA]</scope>
</reference>
<evidence type="ECO:0000256" key="8">
    <source>
        <dbReference type="RuleBase" id="RU366009"/>
    </source>
</evidence>
<dbReference type="GO" id="GO:0008892">
    <property type="term" value="F:guanine deaminase activity"/>
    <property type="evidence" value="ECO:0007669"/>
    <property type="project" value="UniProtKB-EC"/>
</dbReference>
<keyword evidence="4 8" id="KW-0479">Metal-binding</keyword>
<accession>A0ABU6D2C7</accession>
<comment type="pathway">
    <text evidence="1 8">Purine metabolism; guanine degradation; xanthine from guanine: step 1/1.</text>
</comment>
<dbReference type="RefSeq" id="WP_324698014.1">
    <property type="nucleotide sequence ID" value="NZ_JAYMYJ010000152.1"/>
</dbReference>
<comment type="function">
    <text evidence="8">Catalyzes the hydrolytic deamination of guanine, producing xanthine and ammonia.</text>
</comment>
<keyword evidence="5 8" id="KW-0378">Hydrolase</keyword>
<evidence type="ECO:0000256" key="7">
    <source>
        <dbReference type="NCBIfam" id="TIGR02967"/>
    </source>
</evidence>
<dbReference type="InterPro" id="IPR051607">
    <property type="entry name" value="Metallo-dep_hydrolases"/>
</dbReference>
<name>A0ABU6D2C7_9GAMM</name>
<evidence type="ECO:0000256" key="4">
    <source>
        <dbReference type="ARBA" id="ARBA00022723"/>
    </source>
</evidence>
<evidence type="ECO:0000256" key="3">
    <source>
        <dbReference type="ARBA" id="ARBA00012781"/>
    </source>
</evidence>
<evidence type="ECO:0000256" key="5">
    <source>
        <dbReference type="ARBA" id="ARBA00022801"/>
    </source>
</evidence>
<dbReference type="Proteomes" id="UP001308005">
    <property type="component" value="Unassembled WGS sequence"/>
</dbReference>
<dbReference type="PANTHER" id="PTHR11271">
    <property type="entry name" value="GUANINE DEAMINASE"/>
    <property type="match status" value="1"/>
</dbReference>
<dbReference type="PANTHER" id="PTHR11271:SF6">
    <property type="entry name" value="GUANINE DEAMINASE"/>
    <property type="match status" value="1"/>
</dbReference>
<dbReference type="SUPFAM" id="SSF51338">
    <property type="entry name" value="Composite domain of metallo-dependent hydrolases"/>
    <property type="match status" value="1"/>
</dbReference>
<evidence type="ECO:0000313" key="11">
    <source>
        <dbReference type="Proteomes" id="UP001308005"/>
    </source>
</evidence>
<evidence type="ECO:0000256" key="1">
    <source>
        <dbReference type="ARBA" id="ARBA00004984"/>
    </source>
</evidence>
<comment type="caution">
    <text evidence="10">The sequence shown here is derived from an EMBL/GenBank/DDBJ whole genome shotgun (WGS) entry which is preliminary data.</text>
</comment>
<feature type="domain" description="Amidohydrolase-related" evidence="9">
    <location>
        <begin position="76"/>
        <end position="399"/>
    </location>
</feature>
<dbReference type="NCBIfam" id="NF006679">
    <property type="entry name" value="PRK09228.1"/>
    <property type="match status" value="1"/>
</dbReference>
<dbReference type="SUPFAM" id="SSF51556">
    <property type="entry name" value="Metallo-dependent hydrolases"/>
    <property type="match status" value="1"/>
</dbReference>
<sequence length="435" mass="48303">MNQPKTSGKKAFRAAILHLLDDPGYELSPMPAEVEYFEDGILLVEDGYVTACGSASEMLEKLPDDCELQVFPDQLIIPGMIDTHIHYPQTDMIAAYGEQLLQWLEIYTFPTEKQFSDPIHAREVAEAFLDELMRNGTTTACVFGTVHPESVDAFFEAAEARNLRMIAGKVMMDRNCPEYLQDTPETGYQQSKALIEKWHGRGRLSYAVTPRFAPTSSPEQLSKAGQLLEEYPDVYLHTHVAENRDEVAWVRELFPASRSYLDVYHQHGLLKPRSVMAHCIHLDEADKQCMAETGAAASFCPTSNLFIGSGLFDLMDVKAHGVRVGMGTDVGAGSSFSLLQTANEAYKVTQLRGNKLSPFQMLYLATLGGAKSLYLDDRIGNFAPGKEADFVVLNPAATPLLARRIQHCQTIAELLFVLIMLGDDRVVAQTRIMGL</sequence>
<keyword evidence="11" id="KW-1185">Reference proteome</keyword>
<comment type="catalytic activity">
    <reaction evidence="8">
        <text>guanine + H2O + H(+) = xanthine + NH4(+)</text>
        <dbReference type="Rhea" id="RHEA:14665"/>
        <dbReference type="ChEBI" id="CHEBI:15377"/>
        <dbReference type="ChEBI" id="CHEBI:15378"/>
        <dbReference type="ChEBI" id="CHEBI:16235"/>
        <dbReference type="ChEBI" id="CHEBI:17712"/>
        <dbReference type="ChEBI" id="CHEBI:28938"/>
        <dbReference type="EC" id="3.5.4.3"/>
    </reaction>
</comment>
<evidence type="ECO:0000313" key="10">
    <source>
        <dbReference type="EMBL" id="MEB4593236.1"/>
    </source>
</evidence>
<evidence type="ECO:0000256" key="6">
    <source>
        <dbReference type="ARBA" id="ARBA00022833"/>
    </source>
</evidence>
<dbReference type="Pfam" id="PF01979">
    <property type="entry name" value="Amidohydro_1"/>
    <property type="match status" value="1"/>
</dbReference>
<comment type="similarity">
    <text evidence="2 8">Belongs to the metallo-dependent hydrolases superfamily. ATZ/TRZ family.</text>
</comment>
<gene>
    <name evidence="10" type="primary">guaD</name>
    <name evidence="10" type="ORF">VSS37_19825</name>
</gene>
<dbReference type="InterPro" id="IPR014311">
    <property type="entry name" value="Guanine_deaminase"/>
</dbReference>
<comment type="cofactor">
    <cofactor evidence="8">
        <name>Zn(2+)</name>
        <dbReference type="ChEBI" id="CHEBI:29105"/>
    </cofactor>
    <text evidence="8">Binds 1 zinc ion per subunit.</text>
</comment>
<reference evidence="10 11" key="2">
    <citation type="submission" date="2024-01" db="EMBL/GenBank/DDBJ databases">
        <authorList>
            <person name="Xie X."/>
        </authorList>
    </citation>
    <scope>NUCLEOTIDE SEQUENCE [LARGE SCALE GENOMIC DNA]</scope>
    <source>
        <strain evidence="10">SCUT-1</strain>
    </source>
</reference>